<comment type="caution">
    <text evidence="1">The sequence shown here is derived from an EMBL/GenBank/DDBJ whole genome shotgun (WGS) entry which is preliminary data.</text>
</comment>
<evidence type="ECO:0000313" key="1">
    <source>
        <dbReference type="EMBL" id="OMO91191.1"/>
    </source>
</evidence>
<accession>A0A1R3J8N0</accession>
<dbReference type="Gramene" id="OMO91191">
    <property type="protein sequence ID" value="OMO91191"/>
    <property type="gene ID" value="CCACVL1_07199"/>
</dbReference>
<gene>
    <name evidence="1" type="ORF">CCACVL1_07199</name>
</gene>
<protein>
    <submittedName>
        <fullName evidence="1">Uncharacterized protein</fullName>
    </submittedName>
</protein>
<evidence type="ECO:0000313" key="2">
    <source>
        <dbReference type="Proteomes" id="UP000188268"/>
    </source>
</evidence>
<dbReference type="EMBL" id="AWWV01008351">
    <property type="protein sequence ID" value="OMO91191.1"/>
    <property type="molecule type" value="Genomic_DNA"/>
</dbReference>
<dbReference type="AlphaFoldDB" id="A0A1R3J8N0"/>
<reference evidence="1 2" key="1">
    <citation type="submission" date="2013-09" db="EMBL/GenBank/DDBJ databases">
        <title>Corchorus capsularis genome sequencing.</title>
        <authorList>
            <person name="Alam M."/>
            <person name="Haque M.S."/>
            <person name="Islam M.S."/>
            <person name="Emdad E.M."/>
            <person name="Islam M.M."/>
            <person name="Ahmed B."/>
            <person name="Halim A."/>
            <person name="Hossen Q.M.M."/>
            <person name="Hossain M.Z."/>
            <person name="Ahmed R."/>
            <person name="Khan M.M."/>
            <person name="Islam R."/>
            <person name="Rashid M.M."/>
            <person name="Khan S.A."/>
            <person name="Rahman M.S."/>
            <person name="Alam M."/>
        </authorList>
    </citation>
    <scope>NUCLEOTIDE SEQUENCE [LARGE SCALE GENOMIC DNA]</scope>
    <source>
        <strain evidence="2">cv. CVL-1</strain>
        <tissue evidence="1">Whole seedling</tissue>
    </source>
</reference>
<sequence>MDESYSMYSDDRVVVANPHQPHKEIQVFCLGIAKGMGNLWQFEP</sequence>
<dbReference type="Proteomes" id="UP000188268">
    <property type="component" value="Unassembled WGS sequence"/>
</dbReference>
<organism evidence="1 2">
    <name type="scientific">Corchorus capsularis</name>
    <name type="common">Jute</name>
    <dbReference type="NCBI Taxonomy" id="210143"/>
    <lineage>
        <taxon>Eukaryota</taxon>
        <taxon>Viridiplantae</taxon>
        <taxon>Streptophyta</taxon>
        <taxon>Embryophyta</taxon>
        <taxon>Tracheophyta</taxon>
        <taxon>Spermatophyta</taxon>
        <taxon>Magnoliopsida</taxon>
        <taxon>eudicotyledons</taxon>
        <taxon>Gunneridae</taxon>
        <taxon>Pentapetalae</taxon>
        <taxon>rosids</taxon>
        <taxon>malvids</taxon>
        <taxon>Malvales</taxon>
        <taxon>Malvaceae</taxon>
        <taxon>Grewioideae</taxon>
        <taxon>Apeibeae</taxon>
        <taxon>Corchorus</taxon>
    </lineage>
</organism>
<proteinExistence type="predicted"/>
<name>A0A1R3J8N0_COCAP</name>
<keyword evidence="2" id="KW-1185">Reference proteome</keyword>